<proteinExistence type="predicted"/>
<accession>A0AAV0IXZ7</accession>
<keyword evidence="1" id="KW-0472">Membrane</keyword>
<gene>
    <name evidence="2" type="ORF">LITE_LOCUS11642</name>
</gene>
<sequence>TIPYGNLYIPYGNVSIPYGNVYIPYGKVVVTKCIFMDIVFYYGRKRVVIRFILFLYGFNFSYHVVVW</sequence>
<comment type="caution">
    <text evidence="2">The sequence shown here is derived from an EMBL/GenBank/DDBJ whole genome shotgun (WGS) entry which is preliminary data.</text>
</comment>
<dbReference type="EMBL" id="CAMGYJ010000004">
    <property type="protein sequence ID" value="CAI0402533.1"/>
    <property type="molecule type" value="Genomic_DNA"/>
</dbReference>
<organism evidence="2 3">
    <name type="scientific">Linum tenue</name>
    <dbReference type="NCBI Taxonomy" id="586396"/>
    <lineage>
        <taxon>Eukaryota</taxon>
        <taxon>Viridiplantae</taxon>
        <taxon>Streptophyta</taxon>
        <taxon>Embryophyta</taxon>
        <taxon>Tracheophyta</taxon>
        <taxon>Spermatophyta</taxon>
        <taxon>Magnoliopsida</taxon>
        <taxon>eudicotyledons</taxon>
        <taxon>Gunneridae</taxon>
        <taxon>Pentapetalae</taxon>
        <taxon>rosids</taxon>
        <taxon>fabids</taxon>
        <taxon>Malpighiales</taxon>
        <taxon>Linaceae</taxon>
        <taxon>Linum</taxon>
    </lineage>
</organism>
<protein>
    <submittedName>
        <fullName evidence="2">Uncharacterized protein</fullName>
    </submittedName>
</protein>
<dbReference type="Proteomes" id="UP001154282">
    <property type="component" value="Unassembled WGS sequence"/>
</dbReference>
<keyword evidence="1" id="KW-0812">Transmembrane</keyword>
<keyword evidence="3" id="KW-1185">Reference proteome</keyword>
<evidence type="ECO:0000256" key="1">
    <source>
        <dbReference type="SAM" id="Phobius"/>
    </source>
</evidence>
<keyword evidence="1" id="KW-1133">Transmembrane helix</keyword>
<feature type="transmembrane region" description="Helical" evidence="1">
    <location>
        <begin position="22"/>
        <end position="40"/>
    </location>
</feature>
<evidence type="ECO:0000313" key="2">
    <source>
        <dbReference type="EMBL" id="CAI0402533.1"/>
    </source>
</evidence>
<name>A0AAV0IXZ7_9ROSI</name>
<dbReference type="AlphaFoldDB" id="A0AAV0IXZ7"/>
<evidence type="ECO:0000313" key="3">
    <source>
        <dbReference type="Proteomes" id="UP001154282"/>
    </source>
</evidence>
<feature type="non-terminal residue" evidence="2">
    <location>
        <position position="1"/>
    </location>
</feature>
<feature type="transmembrane region" description="Helical" evidence="1">
    <location>
        <begin position="47"/>
        <end position="65"/>
    </location>
</feature>
<reference evidence="2" key="1">
    <citation type="submission" date="2022-08" db="EMBL/GenBank/DDBJ databases">
        <authorList>
            <person name="Gutierrez-Valencia J."/>
        </authorList>
    </citation>
    <scope>NUCLEOTIDE SEQUENCE</scope>
</reference>